<sequence length="227" mass="26365">MPVIPSLESTCDICENFYFRVDVTNPEERVPHVISCGHIFCKQCITKHLLESPNHSCPTCRKSIARVDDAEELDAVRRDRRATNAVRIPKKIKRLYMEPPERAYHVKQEMQEILIRLALTMASPVEFQQFHHAEFEAASEAARDWELKYVNTPFRDDAFKVRNVRISLEVYRETYRRLDQEQFSATTSSSDSFITVRAVIEAVPELAHFTSGRYALCRHGGQLCFFH</sequence>
<keyword evidence="2 4" id="KW-0863">Zinc-finger</keyword>
<evidence type="ECO:0000313" key="6">
    <source>
        <dbReference type="EMBL" id="KIY72324.1"/>
    </source>
</evidence>
<dbReference type="OrthoDB" id="6105938at2759"/>
<evidence type="ECO:0000256" key="1">
    <source>
        <dbReference type="ARBA" id="ARBA00022723"/>
    </source>
</evidence>
<evidence type="ECO:0000256" key="2">
    <source>
        <dbReference type="ARBA" id="ARBA00022771"/>
    </source>
</evidence>
<reference evidence="6 7" key="1">
    <citation type="journal article" date="2015" name="Fungal Genet. Biol.">
        <title>Evolution of novel wood decay mechanisms in Agaricales revealed by the genome sequences of Fistulina hepatica and Cylindrobasidium torrendii.</title>
        <authorList>
            <person name="Floudas D."/>
            <person name="Held B.W."/>
            <person name="Riley R."/>
            <person name="Nagy L.G."/>
            <person name="Koehler G."/>
            <person name="Ransdell A.S."/>
            <person name="Younus H."/>
            <person name="Chow J."/>
            <person name="Chiniquy J."/>
            <person name="Lipzen A."/>
            <person name="Tritt A."/>
            <person name="Sun H."/>
            <person name="Haridas S."/>
            <person name="LaButti K."/>
            <person name="Ohm R.A."/>
            <person name="Kues U."/>
            <person name="Blanchette R.A."/>
            <person name="Grigoriev I.V."/>
            <person name="Minto R.E."/>
            <person name="Hibbett D.S."/>
        </authorList>
    </citation>
    <scope>NUCLEOTIDE SEQUENCE [LARGE SCALE GENOMIC DNA]</scope>
    <source>
        <strain evidence="6 7">FP15055 ss-10</strain>
    </source>
</reference>
<dbReference type="InterPro" id="IPR013083">
    <property type="entry name" value="Znf_RING/FYVE/PHD"/>
</dbReference>
<protein>
    <recommendedName>
        <fullName evidence="5">RING-type domain-containing protein</fullName>
    </recommendedName>
</protein>
<dbReference type="InterPro" id="IPR017907">
    <property type="entry name" value="Znf_RING_CS"/>
</dbReference>
<evidence type="ECO:0000313" key="7">
    <source>
        <dbReference type="Proteomes" id="UP000054007"/>
    </source>
</evidence>
<dbReference type="AlphaFoldDB" id="A0A0D7BQ76"/>
<dbReference type="PROSITE" id="PS00518">
    <property type="entry name" value="ZF_RING_1"/>
    <property type="match status" value="1"/>
</dbReference>
<dbReference type="Gene3D" id="3.30.40.10">
    <property type="entry name" value="Zinc/RING finger domain, C3HC4 (zinc finger)"/>
    <property type="match status" value="1"/>
</dbReference>
<gene>
    <name evidence="6" type="ORF">CYLTODRAFT_56749</name>
</gene>
<keyword evidence="1" id="KW-0479">Metal-binding</keyword>
<dbReference type="SUPFAM" id="SSF57850">
    <property type="entry name" value="RING/U-box"/>
    <property type="match status" value="1"/>
</dbReference>
<dbReference type="InterPro" id="IPR051435">
    <property type="entry name" value="RING_finger_E3_ubiq-ligases"/>
</dbReference>
<dbReference type="PANTHER" id="PTHR22791">
    <property type="entry name" value="RING-TYPE DOMAIN-CONTAINING PROTEIN"/>
    <property type="match status" value="1"/>
</dbReference>
<dbReference type="Proteomes" id="UP000054007">
    <property type="component" value="Unassembled WGS sequence"/>
</dbReference>
<dbReference type="InterPro" id="IPR001841">
    <property type="entry name" value="Znf_RING"/>
</dbReference>
<dbReference type="GO" id="GO:0061630">
    <property type="term" value="F:ubiquitin protein ligase activity"/>
    <property type="evidence" value="ECO:0007669"/>
    <property type="project" value="TreeGrafter"/>
</dbReference>
<dbReference type="SMART" id="SM00184">
    <property type="entry name" value="RING"/>
    <property type="match status" value="1"/>
</dbReference>
<dbReference type="GO" id="GO:0008270">
    <property type="term" value="F:zinc ion binding"/>
    <property type="evidence" value="ECO:0007669"/>
    <property type="project" value="UniProtKB-KW"/>
</dbReference>
<keyword evidence="3" id="KW-0862">Zinc</keyword>
<name>A0A0D7BQ76_9AGAR</name>
<proteinExistence type="predicted"/>
<dbReference type="PANTHER" id="PTHR22791:SF6">
    <property type="entry name" value="RING-TYPE DOMAIN-CONTAINING PROTEIN"/>
    <property type="match status" value="1"/>
</dbReference>
<organism evidence="6 7">
    <name type="scientific">Cylindrobasidium torrendii FP15055 ss-10</name>
    <dbReference type="NCBI Taxonomy" id="1314674"/>
    <lineage>
        <taxon>Eukaryota</taxon>
        <taxon>Fungi</taxon>
        <taxon>Dikarya</taxon>
        <taxon>Basidiomycota</taxon>
        <taxon>Agaricomycotina</taxon>
        <taxon>Agaricomycetes</taxon>
        <taxon>Agaricomycetidae</taxon>
        <taxon>Agaricales</taxon>
        <taxon>Marasmiineae</taxon>
        <taxon>Physalacriaceae</taxon>
        <taxon>Cylindrobasidium</taxon>
    </lineage>
</organism>
<accession>A0A0D7BQ76</accession>
<keyword evidence="7" id="KW-1185">Reference proteome</keyword>
<dbReference type="Pfam" id="PF14634">
    <property type="entry name" value="zf-RING_5"/>
    <property type="match status" value="1"/>
</dbReference>
<dbReference type="GO" id="GO:0016567">
    <property type="term" value="P:protein ubiquitination"/>
    <property type="evidence" value="ECO:0007669"/>
    <property type="project" value="TreeGrafter"/>
</dbReference>
<dbReference type="EMBL" id="KN880445">
    <property type="protein sequence ID" value="KIY72324.1"/>
    <property type="molecule type" value="Genomic_DNA"/>
</dbReference>
<feature type="domain" description="RING-type" evidence="5">
    <location>
        <begin position="11"/>
        <end position="61"/>
    </location>
</feature>
<evidence type="ECO:0000256" key="3">
    <source>
        <dbReference type="ARBA" id="ARBA00022833"/>
    </source>
</evidence>
<dbReference type="PROSITE" id="PS50089">
    <property type="entry name" value="ZF_RING_2"/>
    <property type="match status" value="1"/>
</dbReference>
<evidence type="ECO:0000259" key="5">
    <source>
        <dbReference type="PROSITE" id="PS50089"/>
    </source>
</evidence>
<evidence type="ECO:0000256" key="4">
    <source>
        <dbReference type="PROSITE-ProRule" id="PRU00175"/>
    </source>
</evidence>